<sequence length="129" mass="13133">MFGNVPSGLEPGIFLGGGAEHTGTTDLIRTAGAIKLCLTPPSSALSGEGLTENKGVPVLILGGAGICAGEFCGLNPIDNVGPTDLIVTGEALVVGLKLLWELTLGAYWLLRLGLEESKPDGFGNRKSTG</sequence>
<name>A0A2P5DKW1_PARAD</name>
<proteinExistence type="predicted"/>
<dbReference type="AlphaFoldDB" id="A0A2P5DKW1"/>
<keyword evidence="2" id="KW-1185">Reference proteome</keyword>
<reference evidence="2" key="1">
    <citation type="submission" date="2016-06" db="EMBL/GenBank/DDBJ databases">
        <title>Parallel loss of symbiosis genes in relatives of nitrogen-fixing non-legume Parasponia.</title>
        <authorList>
            <person name="Van Velzen R."/>
            <person name="Holmer R."/>
            <person name="Bu F."/>
            <person name="Rutten L."/>
            <person name="Van Zeijl A."/>
            <person name="Liu W."/>
            <person name="Santuari L."/>
            <person name="Cao Q."/>
            <person name="Sharma T."/>
            <person name="Shen D."/>
            <person name="Roswanjaya Y."/>
            <person name="Wardhani T."/>
            <person name="Kalhor M.S."/>
            <person name="Jansen J."/>
            <person name="Van den Hoogen J."/>
            <person name="Gungor B."/>
            <person name="Hartog M."/>
            <person name="Hontelez J."/>
            <person name="Verver J."/>
            <person name="Yang W.-C."/>
            <person name="Schijlen E."/>
            <person name="Repin R."/>
            <person name="Schilthuizen M."/>
            <person name="Schranz E."/>
            <person name="Heidstra R."/>
            <person name="Miyata K."/>
            <person name="Fedorova E."/>
            <person name="Kohlen W."/>
            <person name="Bisseling T."/>
            <person name="Smit S."/>
            <person name="Geurts R."/>
        </authorList>
    </citation>
    <scope>NUCLEOTIDE SEQUENCE [LARGE SCALE GENOMIC DNA]</scope>
    <source>
        <strain evidence="2">cv. WU1-14</strain>
    </source>
</reference>
<dbReference type="OrthoDB" id="10280830at2759"/>
<comment type="caution">
    <text evidence="1">The sequence shown here is derived from an EMBL/GenBank/DDBJ whole genome shotgun (WGS) entry which is preliminary data.</text>
</comment>
<dbReference type="EMBL" id="JXTB01000031">
    <property type="protein sequence ID" value="PON73941.1"/>
    <property type="molecule type" value="Genomic_DNA"/>
</dbReference>
<protein>
    <submittedName>
        <fullName evidence="1">Uncharacterized protein</fullName>
    </submittedName>
</protein>
<accession>A0A2P5DKW1</accession>
<organism evidence="1 2">
    <name type="scientific">Parasponia andersonii</name>
    <name type="common">Sponia andersonii</name>
    <dbReference type="NCBI Taxonomy" id="3476"/>
    <lineage>
        <taxon>Eukaryota</taxon>
        <taxon>Viridiplantae</taxon>
        <taxon>Streptophyta</taxon>
        <taxon>Embryophyta</taxon>
        <taxon>Tracheophyta</taxon>
        <taxon>Spermatophyta</taxon>
        <taxon>Magnoliopsida</taxon>
        <taxon>eudicotyledons</taxon>
        <taxon>Gunneridae</taxon>
        <taxon>Pentapetalae</taxon>
        <taxon>rosids</taxon>
        <taxon>fabids</taxon>
        <taxon>Rosales</taxon>
        <taxon>Cannabaceae</taxon>
        <taxon>Parasponia</taxon>
    </lineage>
</organism>
<evidence type="ECO:0000313" key="1">
    <source>
        <dbReference type="EMBL" id="PON73941.1"/>
    </source>
</evidence>
<gene>
    <name evidence="1" type="ORF">PanWU01x14_054910</name>
</gene>
<evidence type="ECO:0000313" key="2">
    <source>
        <dbReference type="Proteomes" id="UP000237105"/>
    </source>
</evidence>
<dbReference type="Proteomes" id="UP000237105">
    <property type="component" value="Unassembled WGS sequence"/>
</dbReference>